<dbReference type="CDD" id="cd04301">
    <property type="entry name" value="NAT_SF"/>
    <property type="match status" value="1"/>
</dbReference>
<dbReference type="PROSITE" id="PS51186">
    <property type="entry name" value="GNAT"/>
    <property type="match status" value="1"/>
</dbReference>
<dbReference type="Gene3D" id="3.40.630.30">
    <property type="match status" value="1"/>
</dbReference>
<dbReference type="AlphaFoldDB" id="A0A1V4ERF6"/>
<comment type="caution">
    <text evidence="2">The sequence shown here is derived from an EMBL/GenBank/DDBJ whole genome shotgun (WGS) entry which is preliminary data.</text>
</comment>
<feature type="domain" description="N-acetyltransferase" evidence="1">
    <location>
        <begin position="5"/>
        <end position="156"/>
    </location>
</feature>
<reference evidence="2 3" key="1">
    <citation type="submission" date="2017-02" db="EMBL/GenBank/DDBJ databases">
        <title>Draft genome of Acidibacillus ferrooxidans Huett2.</title>
        <authorList>
            <person name="Schopf S."/>
        </authorList>
    </citation>
    <scope>NUCLEOTIDE SEQUENCE [LARGE SCALE GENOMIC DNA]</scope>
    <source>
        <strain evidence="2 3">Huett2</strain>
    </source>
</reference>
<accession>A0A1V4ERF6</accession>
<name>A0A1V4ERF6_9BACL</name>
<dbReference type="Pfam" id="PF13527">
    <property type="entry name" value="Acetyltransf_9"/>
    <property type="match status" value="1"/>
</dbReference>
<evidence type="ECO:0000259" key="1">
    <source>
        <dbReference type="PROSITE" id="PS51186"/>
    </source>
</evidence>
<keyword evidence="3" id="KW-1185">Reference proteome</keyword>
<dbReference type="InterPro" id="IPR000182">
    <property type="entry name" value="GNAT_dom"/>
</dbReference>
<dbReference type="SUPFAM" id="SSF55729">
    <property type="entry name" value="Acyl-CoA N-acyltransferases (Nat)"/>
    <property type="match status" value="1"/>
</dbReference>
<sequence>MVKRMELRQDYCADKSMREKLYPLFENVFGITEDLLRKFHEQGFWDDTYCPYTYFDDGFAIANVSRFDLPLLIEGKPVSAAGIQSVMTHPDYRRQGLMKNLLEIMLQDIDLNTQVSLLFTEKPELYIPFGFRILPETCFITRYEHSGQCIEECFKKLSPFMLNNTELIHELFQIRIPQSEQFSPLRNTSSFFLNLYDLQVQERLYYAIDLRAILVFAVKADTLELYDLISPNELALSDLCARIPSSFSRIIVYFNPDRFTDFDWTPFAYPSVSHLMIRGQIDFPVHLKYPETAKF</sequence>
<evidence type="ECO:0000313" key="3">
    <source>
        <dbReference type="Proteomes" id="UP000190229"/>
    </source>
</evidence>
<proteinExistence type="predicted"/>
<organism evidence="2 3">
    <name type="scientific">Ferroacidibacillus organovorans</name>
    <dbReference type="NCBI Taxonomy" id="1765683"/>
    <lineage>
        <taxon>Bacteria</taxon>
        <taxon>Bacillati</taxon>
        <taxon>Bacillota</taxon>
        <taxon>Bacilli</taxon>
        <taxon>Bacillales</taxon>
        <taxon>Alicyclobacillaceae</taxon>
        <taxon>Ferroacidibacillus</taxon>
    </lineage>
</organism>
<dbReference type="InterPro" id="IPR016181">
    <property type="entry name" value="Acyl_CoA_acyltransferase"/>
</dbReference>
<protein>
    <recommendedName>
        <fullName evidence="1">N-acetyltransferase domain-containing protein</fullName>
    </recommendedName>
</protein>
<evidence type="ECO:0000313" key="2">
    <source>
        <dbReference type="EMBL" id="OPG15430.1"/>
    </source>
</evidence>
<dbReference type="EMBL" id="MWPS01000031">
    <property type="protein sequence ID" value="OPG15430.1"/>
    <property type="molecule type" value="Genomic_DNA"/>
</dbReference>
<gene>
    <name evidence="2" type="ORF">B2M26_11905</name>
</gene>
<dbReference type="Proteomes" id="UP000190229">
    <property type="component" value="Unassembled WGS sequence"/>
</dbReference>
<dbReference type="GO" id="GO:0016747">
    <property type="term" value="F:acyltransferase activity, transferring groups other than amino-acyl groups"/>
    <property type="evidence" value="ECO:0007669"/>
    <property type="project" value="InterPro"/>
</dbReference>